<dbReference type="GO" id="GO:0031463">
    <property type="term" value="C:Cul3-RING ubiquitin ligase complex"/>
    <property type="evidence" value="ECO:0007669"/>
    <property type="project" value="EnsemblFungi"/>
</dbReference>
<keyword evidence="5" id="KW-0227">DNA damage</keyword>
<dbReference type="PROSITE" id="PS51194">
    <property type="entry name" value="HELICASE_CTER"/>
    <property type="match status" value="1"/>
</dbReference>
<evidence type="ECO:0000256" key="9">
    <source>
        <dbReference type="ARBA" id="ARBA00022833"/>
    </source>
</evidence>
<dbReference type="InterPro" id="IPR050628">
    <property type="entry name" value="SNF2_RAD54_helicase_TF"/>
</dbReference>
<dbReference type="OrthoDB" id="448448at2759"/>
<gene>
    <name evidence="19" type="ORF">KUCA_T00000234001</name>
</gene>
<dbReference type="AlphaFoldDB" id="W6MF50"/>
<dbReference type="GO" id="GO:0006511">
    <property type="term" value="P:ubiquitin-dependent protein catabolic process"/>
    <property type="evidence" value="ECO:0007669"/>
    <property type="project" value="EnsemblFungi"/>
</dbReference>
<dbReference type="InterPro" id="IPR013083">
    <property type="entry name" value="Znf_RING/FYVE/PHD"/>
</dbReference>
<evidence type="ECO:0000313" key="20">
    <source>
        <dbReference type="Proteomes" id="UP000019384"/>
    </source>
</evidence>
<dbReference type="GO" id="GO:0004386">
    <property type="term" value="F:helicase activity"/>
    <property type="evidence" value="ECO:0007669"/>
    <property type="project" value="UniProtKB-KW"/>
</dbReference>
<dbReference type="GO" id="GO:0016787">
    <property type="term" value="F:hydrolase activity"/>
    <property type="evidence" value="ECO:0007669"/>
    <property type="project" value="UniProtKB-KW"/>
</dbReference>
<keyword evidence="12" id="KW-0234">DNA repair</keyword>
<dbReference type="Pfam" id="PF00176">
    <property type="entry name" value="SNF2-rel_dom"/>
    <property type="match status" value="1"/>
</dbReference>
<evidence type="ECO:0000256" key="5">
    <source>
        <dbReference type="ARBA" id="ARBA00022763"/>
    </source>
</evidence>
<keyword evidence="3" id="KW-0479">Metal-binding</keyword>
<dbReference type="HOGENOM" id="CLU_000315_2_1_1"/>
<keyword evidence="4" id="KW-0547">Nucleotide-binding</keyword>
<evidence type="ECO:0008006" key="21">
    <source>
        <dbReference type="Google" id="ProtNLM"/>
    </source>
</evidence>
<feature type="domain" description="Helicase ATP-binding" evidence="17">
    <location>
        <begin position="256"/>
        <end position="430"/>
    </location>
</feature>
<dbReference type="GO" id="GO:0009411">
    <property type="term" value="P:response to UV"/>
    <property type="evidence" value="ECO:0007669"/>
    <property type="project" value="EnsemblFungi"/>
</dbReference>
<dbReference type="PROSITE" id="PS00518">
    <property type="entry name" value="ZF_RING_1"/>
    <property type="match status" value="1"/>
</dbReference>
<evidence type="ECO:0000256" key="2">
    <source>
        <dbReference type="ARBA" id="ARBA00007025"/>
    </source>
</evidence>
<dbReference type="CDD" id="cd18793">
    <property type="entry name" value="SF2_C_SNF"/>
    <property type="match status" value="1"/>
</dbReference>
<dbReference type="SMART" id="SM00490">
    <property type="entry name" value="HELICc"/>
    <property type="match status" value="1"/>
</dbReference>
<feature type="compositionally biased region" description="Acidic residues" evidence="15">
    <location>
        <begin position="98"/>
        <end position="117"/>
    </location>
</feature>
<dbReference type="EMBL" id="HG793125">
    <property type="protein sequence ID" value="CDK24274.1"/>
    <property type="molecule type" value="Genomic_DNA"/>
</dbReference>
<dbReference type="GO" id="GO:0008270">
    <property type="term" value="F:zinc ion binding"/>
    <property type="evidence" value="ECO:0007669"/>
    <property type="project" value="UniProtKB-KW"/>
</dbReference>
<comment type="similarity">
    <text evidence="2">Belongs to the SNF2/RAD54 helicase family.</text>
</comment>
<keyword evidence="7" id="KW-0378">Hydrolase</keyword>
<dbReference type="SUPFAM" id="SSF52540">
    <property type="entry name" value="P-loop containing nucleoside triphosphate hydrolases"/>
    <property type="match status" value="2"/>
</dbReference>
<dbReference type="InterPro" id="IPR001650">
    <property type="entry name" value="Helicase_C-like"/>
</dbReference>
<dbReference type="GO" id="GO:0005524">
    <property type="term" value="F:ATP binding"/>
    <property type="evidence" value="ECO:0007669"/>
    <property type="project" value="UniProtKB-KW"/>
</dbReference>
<evidence type="ECO:0000256" key="7">
    <source>
        <dbReference type="ARBA" id="ARBA00022801"/>
    </source>
</evidence>
<evidence type="ECO:0000256" key="13">
    <source>
        <dbReference type="ARBA" id="ARBA00023242"/>
    </source>
</evidence>
<dbReference type="STRING" id="1382522.W6MF50"/>
<dbReference type="GO" id="GO:0004842">
    <property type="term" value="F:ubiquitin-protein transferase activity"/>
    <property type="evidence" value="ECO:0007669"/>
    <property type="project" value="EnsemblFungi"/>
</dbReference>
<dbReference type="SMART" id="SM00184">
    <property type="entry name" value="RING"/>
    <property type="match status" value="1"/>
</dbReference>
<dbReference type="Gene3D" id="3.30.40.10">
    <property type="entry name" value="Zinc/RING finger domain, C3HC4 (zinc finger)"/>
    <property type="match status" value="1"/>
</dbReference>
<dbReference type="SUPFAM" id="SSF57850">
    <property type="entry name" value="RING/U-box"/>
    <property type="match status" value="1"/>
</dbReference>
<feature type="compositionally biased region" description="Basic residues" evidence="15">
    <location>
        <begin position="81"/>
        <end position="93"/>
    </location>
</feature>
<dbReference type="Gene3D" id="3.40.50.10810">
    <property type="entry name" value="Tandem AAA-ATPase domain"/>
    <property type="match status" value="1"/>
</dbReference>
<keyword evidence="20" id="KW-1185">Reference proteome</keyword>
<reference evidence="19" key="2">
    <citation type="submission" date="2014-02" db="EMBL/GenBank/DDBJ databases">
        <title>Complete DNA sequence of /Kuraishia capsulata/ illustrates novel genomic features among budding yeasts (/Saccharomycotina/).</title>
        <authorList>
            <person name="Morales L."/>
            <person name="Noel B."/>
            <person name="Porcel B."/>
            <person name="Marcet-Houben M."/>
            <person name="Hullo M-F."/>
            <person name="Sacerdot C."/>
            <person name="Tekaia F."/>
            <person name="Leh-Louis V."/>
            <person name="Despons L."/>
            <person name="Khanna V."/>
            <person name="Aury J-M."/>
            <person name="Barbe V."/>
            <person name="Couloux A."/>
            <person name="Labadie K."/>
            <person name="Pelletier E."/>
            <person name="Souciet J-L."/>
            <person name="Boekhout T."/>
            <person name="Gabaldon T."/>
            <person name="Wincker P."/>
            <person name="Dujon B."/>
        </authorList>
    </citation>
    <scope>NUCLEOTIDE SEQUENCE</scope>
    <source>
        <strain evidence="19">CBS 1993</strain>
    </source>
</reference>
<evidence type="ECO:0000256" key="14">
    <source>
        <dbReference type="PROSITE-ProRule" id="PRU00175"/>
    </source>
</evidence>
<dbReference type="InterPro" id="IPR027417">
    <property type="entry name" value="P-loop_NTPase"/>
</dbReference>
<dbReference type="CDD" id="cd18008">
    <property type="entry name" value="DEXDc_SHPRH-like"/>
    <property type="match status" value="1"/>
</dbReference>
<dbReference type="CDD" id="cd16567">
    <property type="entry name" value="RING-HC_RAD16-like"/>
    <property type="match status" value="1"/>
</dbReference>
<evidence type="ECO:0000259" key="16">
    <source>
        <dbReference type="PROSITE" id="PS50089"/>
    </source>
</evidence>
<keyword evidence="6 14" id="KW-0863">Zinc-finger</keyword>
<evidence type="ECO:0000256" key="15">
    <source>
        <dbReference type="SAM" id="MobiDB-lite"/>
    </source>
</evidence>
<keyword evidence="13" id="KW-0539">Nucleus</keyword>
<dbReference type="FunFam" id="3.30.40.10:FF:000753">
    <property type="entry name" value="DNA repair protein RAD16"/>
    <property type="match status" value="1"/>
</dbReference>
<dbReference type="InterPro" id="IPR018957">
    <property type="entry name" value="Znf_C3HC4_RING-type"/>
</dbReference>
<feature type="compositionally biased region" description="Acidic residues" evidence="15">
    <location>
        <begin position="64"/>
        <end position="76"/>
    </location>
</feature>
<dbReference type="GeneID" id="34517679"/>
<feature type="domain" description="RING-type" evidence="16">
    <location>
        <begin position="602"/>
        <end position="646"/>
    </location>
</feature>
<dbReference type="PANTHER" id="PTHR45626:SF12">
    <property type="entry name" value="DNA REPAIR PROTEIN RAD16"/>
    <property type="match status" value="1"/>
</dbReference>
<evidence type="ECO:0000256" key="8">
    <source>
        <dbReference type="ARBA" id="ARBA00022806"/>
    </source>
</evidence>
<evidence type="ECO:0000313" key="19">
    <source>
        <dbReference type="EMBL" id="CDK24274.1"/>
    </source>
</evidence>
<protein>
    <recommendedName>
        <fullName evidence="21">DNA repair protein RAD16</fullName>
    </recommendedName>
</protein>
<dbReference type="Proteomes" id="UP000019384">
    <property type="component" value="Unassembled WGS sequence"/>
</dbReference>
<dbReference type="RefSeq" id="XP_022456291.1">
    <property type="nucleotide sequence ID" value="XM_022604754.1"/>
</dbReference>
<feature type="domain" description="Helicase C-terminal" evidence="18">
    <location>
        <begin position="688"/>
        <end position="845"/>
    </location>
</feature>
<dbReference type="GO" id="GO:0008104">
    <property type="term" value="P:intracellular protein localization"/>
    <property type="evidence" value="ECO:0007669"/>
    <property type="project" value="EnsemblFungi"/>
</dbReference>
<keyword evidence="10" id="KW-0067">ATP-binding</keyword>
<dbReference type="Pfam" id="PF00097">
    <property type="entry name" value="zf-C3HC4"/>
    <property type="match status" value="1"/>
</dbReference>
<dbReference type="PROSITE" id="PS50089">
    <property type="entry name" value="ZF_RING_2"/>
    <property type="match status" value="1"/>
</dbReference>
<evidence type="ECO:0000256" key="10">
    <source>
        <dbReference type="ARBA" id="ARBA00022840"/>
    </source>
</evidence>
<name>W6MF50_9ASCO</name>
<evidence type="ECO:0000256" key="6">
    <source>
        <dbReference type="ARBA" id="ARBA00022771"/>
    </source>
</evidence>
<dbReference type="Pfam" id="PF00271">
    <property type="entry name" value="Helicase_C"/>
    <property type="match status" value="1"/>
</dbReference>
<accession>W6MF50</accession>
<dbReference type="InterPro" id="IPR014001">
    <property type="entry name" value="Helicase_ATP-bd"/>
</dbReference>
<evidence type="ECO:0000256" key="3">
    <source>
        <dbReference type="ARBA" id="ARBA00022723"/>
    </source>
</evidence>
<evidence type="ECO:0000259" key="17">
    <source>
        <dbReference type="PROSITE" id="PS51192"/>
    </source>
</evidence>
<dbReference type="GO" id="GO:0008094">
    <property type="term" value="F:ATP-dependent activity, acting on DNA"/>
    <property type="evidence" value="ECO:0007669"/>
    <property type="project" value="EnsemblFungi"/>
</dbReference>
<evidence type="ECO:0000259" key="18">
    <source>
        <dbReference type="PROSITE" id="PS51194"/>
    </source>
</evidence>
<dbReference type="InterPro" id="IPR000330">
    <property type="entry name" value="SNF2_N"/>
</dbReference>
<dbReference type="InterPro" id="IPR017907">
    <property type="entry name" value="Znf_RING_CS"/>
</dbReference>
<keyword evidence="9" id="KW-0862">Zinc</keyword>
<feature type="region of interest" description="Disordered" evidence="15">
    <location>
        <begin position="1"/>
        <end position="197"/>
    </location>
</feature>
<feature type="compositionally biased region" description="Polar residues" evidence="15">
    <location>
        <begin position="1"/>
        <end position="15"/>
    </location>
</feature>
<proteinExistence type="inferred from homology"/>
<reference evidence="19" key="1">
    <citation type="submission" date="2013-12" db="EMBL/GenBank/DDBJ databases">
        <authorList>
            <person name="Genoscope - CEA"/>
        </authorList>
    </citation>
    <scope>NUCLEOTIDE SEQUENCE</scope>
    <source>
        <strain evidence="19">CBS 1993</strain>
    </source>
</reference>
<sequence>MTRSKAVVDTSSSESEAGGFIKDDPDLRKAPKKSRANGTKKAAASKRTRSSKRESKANVSYIESSDEDVIPEDDATEPPLKRSKTKAKTRAKAPKIESEDEYKEDDDDDEDDADFVDALEGFERDPEDDDVVIIRASRSREGSSFVNPVSLTDESDLEDVLKAPDDEDDVPLAQRSDTQPAKKPRKKRAPAKPKKPKVPYFTRATAKLYEHHPDLKDVFPHLELTEQIKPERAPQPEGLAVRLLPFQQEGLNWLVKQENSVYGGGILADEMGMGKTIQTIALFMDDPTKKPNLVVAPTVALMQWKSEIETHTNNKLKVGVFHGANRAKSSEDLSEFDVVLTTYSVLESSFRRERYGFTRKNKKVKEKSALHGVHFYRVILDEAHNVKDRQSGTAKAANELNTEKRWCLSGTPLQNRIGEMYSLIRFMKLYPFCQYFCTKCPCRSNEWKFSDGRRCDYCDHAPMLHTNFFNHFMLKNIQKHGIEGEGATSFKHIRMLLKHIMLRRTKVERADDLGLPPRIVEIRRDVFNEQEKDLYSSLYGDSRRRFNDYVAEGVVLNNYANIFTLITRMRQLADHPDLVLRRLGSNSVEASTELLTSGTIVCQLCDDEAEEALESKCHHRFCRMCIREYTESFNGREDQLKCPVCHIALSIDLEGPAIEMSEQAASKGSIVNRIKMDGDWRSSTKIEALVEELYKLRSDRQTIKSIVFSQFTSMLDLVEWRLKRAGFETVKLQGSMSPIQRESTINHFMQTPSVEVFLVSLKAGGVALNLCEASQVFILDPWWNPSVEWQSGDRVHRIGQHRPVKITRFCIEDSIESRIIELQEKKANMINATINHDDAAVNKLTPGDLQFLFTS</sequence>
<evidence type="ECO:0000256" key="4">
    <source>
        <dbReference type="ARBA" id="ARBA00022741"/>
    </source>
</evidence>
<keyword evidence="11" id="KW-0238">DNA-binding</keyword>
<dbReference type="FunFam" id="3.40.50.300:FF:001864">
    <property type="entry name" value="DNA repair protein RAD16"/>
    <property type="match status" value="1"/>
</dbReference>
<dbReference type="GO" id="GO:0000113">
    <property type="term" value="C:nucleotide-excision repair factor 4 complex"/>
    <property type="evidence" value="ECO:0007669"/>
    <property type="project" value="EnsemblFungi"/>
</dbReference>
<dbReference type="GO" id="GO:0070911">
    <property type="term" value="P:global genome nucleotide-excision repair"/>
    <property type="evidence" value="ECO:0007669"/>
    <property type="project" value="EnsemblFungi"/>
</dbReference>
<dbReference type="SMART" id="SM00487">
    <property type="entry name" value="DEXDc"/>
    <property type="match status" value="1"/>
</dbReference>
<evidence type="ECO:0000256" key="1">
    <source>
        <dbReference type="ARBA" id="ARBA00004123"/>
    </source>
</evidence>
<feature type="compositionally biased region" description="Basic residues" evidence="15">
    <location>
        <begin position="182"/>
        <end position="197"/>
    </location>
</feature>
<dbReference type="InterPro" id="IPR049730">
    <property type="entry name" value="SNF2/RAD54-like_C"/>
</dbReference>
<evidence type="ECO:0000256" key="12">
    <source>
        <dbReference type="ARBA" id="ARBA00023204"/>
    </source>
</evidence>
<dbReference type="Gene3D" id="3.40.50.300">
    <property type="entry name" value="P-loop containing nucleotide triphosphate hydrolases"/>
    <property type="match status" value="1"/>
</dbReference>
<organism evidence="19 20">
    <name type="scientific">Kuraishia capsulata CBS 1993</name>
    <dbReference type="NCBI Taxonomy" id="1382522"/>
    <lineage>
        <taxon>Eukaryota</taxon>
        <taxon>Fungi</taxon>
        <taxon>Dikarya</taxon>
        <taxon>Ascomycota</taxon>
        <taxon>Saccharomycotina</taxon>
        <taxon>Pichiomycetes</taxon>
        <taxon>Pichiales</taxon>
        <taxon>Pichiaceae</taxon>
        <taxon>Kuraishia</taxon>
    </lineage>
</organism>
<dbReference type="InterPro" id="IPR038718">
    <property type="entry name" value="SNF2-like_sf"/>
</dbReference>
<dbReference type="PANTHER" id="PTHR45626">
    <property type="entry name" value="TRANSCRIPTION TERMINATION FACTOR 2-RELATED"/>
    <property type="match status" value="1"/>
</dbReference>
<dbReference type="InterPro" id="IPR001841">
    <property type="entry name" value="Znf_RING"/>
</dbReference>
<dbReference type="GO" id="GO:0000715">
    <property type="term" value="P:nucleotide-excision repair, DNA damage recognition"/>
    <property type="evidence" value="ECO:0007669"/>
    <property type="project" value="EnsemblFungi"/>
</dbReference>
<comment type="subcellular location">
    <subcellularLocation>
        <location evidence="1">Nucleus</location>
    </subcellularLocation>
</comment>
<dbReference type="PROSITE" id="PS51192">
    <property type="entry name" value="HELICASE_ATP_BIND_1"/>
    <property type="match status" value="1"/>
</dbReference>
<dbReference type="GO" id="GO:0003677">
    <property type="term" value="F:DNA binding"/>
    <property type="evidence" value="ECO:0007669"/>
    <property type="project" value="UniProtKB-KW"/>
</dbReference>
<evidence type="ECO:0000256" key="11">
    <source>
        <dbReference type="ARBA" id="ARBA00023125"/>
    </source>
</evidence>
<feature type="compositionally biased region" description="Polar residues" evidence="15">
    <location>
        <begin position="142"/>
        <end position="152"/>
    </location>
</feature>
<keyword evidence="8" id="KW-0347">Helicase</keyword>